<accession>K9XNT4</accession>
<dbReference type="InterPro" id="IPR023408">
    <property type="entry name" value="MscS_beta-dom_sf"/>
</dbReference>
<dbReference type="HOGENOM" id="CLU_037945_1_0_3"/>
<gene>
    <name evidence="10" type="ordered locus">Sta7437_0080</name>
</gene>
<keyword evidence="6 7" id="KW-0472">Membrane</keyword>
<organism evidence="10 11">
    <name type="scientific">Stanieria cyanosphaera (strain ATCC 29371 / PCC 7437)</name>
    <dbReference type="NCBI Taxonomy" id="111780"/>
    <lineage>
        <taxon>Bacteria</taxon>
        <taxon>Bacillati</taxon>
        <taxon>Cyanobacteriota</taxon>
        <taxon>Cyanophyceae</taxon>
        <taxon>Pleurocapsales</taxon>
        <taxon>Dermocarpellaceae</taxon>
        <taxon>Stanieria</taxon>
    </lineage>
</organism>
<comment type="similarity">
    <text evidence="2">Belongs to the MscS (TC 1.A.23) family.</text>
</comment>
<evidence type="ECO:0000313" key="11">
    <source>
        <dbReference type="Proteomes" id="UP000010473"/>
    </source>
</evidence>
<name>K9XNT4_STAC7</name>
<evidence type="ECO:0000313" key="10">
    <source>
        <dbReference type="EMBL" id="AFZ33701.1"/>
    </source>
</evidence>
<dbReference type="Pfam" id="PF21082">
    <property type="entry name" value="MS_channel_3rd"/>
    <property type="match status" value="1"/>
</dbReference>
<dbReference type="InterPro" id="IPR011066">
    <property type="entry name" value="MscS_channel_C_sf"/>
</dbReference>
<dbReference type="Proteomes" id="UP000010473">
    <property type="component" value="Chromosome"/>
</dbReference>
<reference evidence="11" key="1">
    <citation type="journal article" date="2013" name="Proc. Natl. Acad. Sci. U.S.A.">
        <title>Improving the coverage of the cyanobacterial phylum using diversity-driven genome sequencing.</title>
        <authorList>
            <person name="Shih P.M."/>
            <person name="Wu D."/>
            <person name="Latifi A."/>
            <person name="Axen S.D."/>
            <person name="Fewer D.P."/>
            <person name="Talla E."/>
            <person name="Calteau A."/>
            <person name="Cai F."/>
            <person name="Tandeau de Marsac N."/>
            <person name="Rippka R."/>
            <person name="Herdman M."/>
            <person name="Sivonen K."/>
            <person name="Coursin T."/>
            <person name="Laurent T."/>
            <person name="Goodwin L."/>
            <person name="Nolan M."/>
            <person name="Davenport K.W."/>
            <person name="Han C.S."/>
            <person name="Rubin E.M."/>
            <person name="Eisen J.A."/>
            <person name="Woyke T."/>
            <person name="Gugger M."/>
            <person name="Kerfeld C.A."/>
        </authorList>
    </citation>
    <scope>NUCLEOTIDE SEQUENCE [LARGE SCALE GENOMIC DNA]</scope>
    <source>
        <strain evidence="11">ATCC 29371 / PCC 7437</strain>
    </source>
</reference>
<dbReference type="STRING" id="111780.Sta7437_0080"/>
<dbReference type="OrthoDB" id="9809206at2"/>
<dbReference type="AlphaFoldDB" id="K9XNT4"/>
<keyword evidence="4 7" id="KW-0812">Transmembrane</keyword>
<dbReference type="SUPFAM" id="SSF50182">
    <property type="entry name" value="Sm-like ribonucleoproteins"/>
    <property type="match status" value="1"/>
</dbReference>
<dbReference type="PANTHER" id="PTHR30221">
    <property type="entry name" value="SMALL-CONDUCTANCE MECHANOSENSITIVE CHANNEL"/>
    <property type="match status" value="1"/>
</dbReference>
<dbReference type="PANTHER" id="PTHR30221:SF1">
    <property type="entry name" value="SMALL-CONDUCTANCE MECHANOSENSITIVE CHANNEL"/>
    <property type="match status" value="1"/>
</dbReference>
<evidence type="ECO:0000256" key="4">
    <source>
        <dbReference type="ARBA" id="ARBA00022692"/>
    </source>
</evidence>
<dbReference type="GO" id="GO:0005886">
    <property type="term" value="C:plasma membrane"/>
    <property type="evidence" value="ECO:0007669"/>
    <property type="project" value="UniProtKB-SubCell"/>
</dbReference>
<dbReference type="InterPro" id="IPR049278">
    <property type="entry name" value="MS_channel_C"/>
</dbReference>
<dbReference type="Pfam" id="PF00924">
    <property type="entry name" value="MS_channel_2nd"/>
    <property type="match status" value="1"/>
</dbReference>
<evidence type="ECO:0000256" key="3">
    <source>
        <dbReference type="ARBA" id="ARBA00022475"/>
    </source>
</evidence>
<feature type="transmembrane region" description="Helical" evidence="7">
    <location>
        <begin position="20"/>
        <end position="40"/>
    </location>
</feature>
<keyword evidence="5 7" id="KW-1133">Transmembrane helix</keyword>
<keyword evidence="3" id="KW-1003">Cell membrane</keyword>
<evidence type="ECO:0000259" key="8">
    <source>
        <dbReference type="Pfam" id="PF00924"/>
    </source>
</evidence>
<evidence type="ECO:0000256" key="1">
    <source>
        <dbReference type="ARBA" id="ARBA00004651"/>
    </source>
</evidence>
<keyword evidence="11" id="KW-1185">Reference proteome</keyword>
<comment type="subcellular location">
    <subcellularLocation>
        <location evidence="1">Cell membrane</location>
        <topology evidence="1">Multi-pass membrane protein</topology>
    </subcellularLocation>
</comment>
<dbReference type="RefSeq" id="WP_015191374.1">
    <property type="nucleotide sequence ID" value="NC_019748.1"/>
</dbReference>
<dbReference type="eggNOG" id="COG0668">
    <property type="taxonomic scope" value="Bacteria"/>
</dbReference>
<dbReference type="InterPro" id="IPR011014">
    <property type="entry name" value="MscS_channel_TM-2"/>
</dbReference>
<dbReference type="EMBL" id="CP003653">
    <property type="protein sequence ID" value="AFZ33701.1"/>
    <property type="molecule type" value="Genomic_DNA"/>
</dbReference>
<dbReference type="GO" id="GO:0008381">
    <property type="term" value="F:mechanosensitive monoatomic ion channel activity"/>
    <property type="evidence" value="ECO:0007669"/>
    <property type="project" value="InterPro"/>
</dbReference>
<dbReference type="Gene3D" id="3.30.70.100">
    <property type="match status" value="1"/>
</dbReference>
<evidence type="ECO:0000256" key="2">
    <source>
        <dbReference type="ARBA" id="ARBA00008017"/>
    </source>
</evidence>
<protein>
    <submittedName>
        <fullName evidence="10">MscS Mechanosensitive ion channel</fullName>
    </submittedName>
</protein>
<dbReference type="Gene3D" id="2.30.30.60">
    <property type="match status" value="1"/>
</dbReference>
<dbReference type="Gene3D" id="1.10.287.1260">
    <property type="match status" value="1"/>
</dbReference>
<evidence type="ECO:0000259" key="9">
    <source>
        <dbReference type="Pfam" id="PF21082"/>
    </source>
</evidence>
<feature type="domain" description="Mechanosensitive ion channel MscS" evidence="8">
    <location>
        <begin position="110"/>
        <end position="172"/>
    </location>
</feature>
<feature type="domain" description="Mechanosensitive ion channel MscS C-terminal" evidence="9">
    <location>
        <begin position="185"/>
        <end position="267"/>
    </location>
</feature>
<dbReference type="InterPro" id="IPR010920">
    <property type="entry name" value="LSM_dom_sf"/>
</dbReference>
<dbReference type="KEGG" id="scs:Sta7437_0080"/>
<dbReference type="PATRIC" id="fig|111780.3.peg.78"/>
<feature type="transmembrane region" description="Helical" evidence="7">
    <location>
        <begin position="60"/>
        <end position="87"/>
    </location>
</feature>
<dbReference type="InterPro" id="IPR006685">
    <property type="entry name" value="MscS_channel_2nd"/>
</dbReference>
<proteinExistence type="inferred from homology"/>
<dbReference type="SUPFAM" id="SSF82689">
    <property type="entry name" value="Mechanosensitive channel protein MscS (YggB), C-terminal domain"/>
    <property type="match status" value="1"/>
</dbReference>
<evidence type="ECO:0000256" key="7">
    <source>
        <dbReference type="SAM" id="Phobius"/>
    </source>
</evidence>
<evidence type="ECO:0000256" key="6">
    <source>
        <dbReference type="ARBA" id="ARBA00023136"/>
    </source>
</evidence>
<sequence>MSRLVETVIASLQDLLSEAIKALPGLLTGIIIVCLTRYVAQFIEKIAERTGKKALRNPSLQILLTKTAQVGVWTSGILLACVVAFPGLALGDIIATLGIGTVAIGFAFQDIAKNFLAGIILLVEEPFRMGDEVVIDDYQGRVEHISIRTTEIRTYEGEKILLPNATVFTNAVRVKTAYVSRRTDLAVGVDYNTSLAEASQVLAGAIASVPGVLSEPSPEVDLVEFGDSSINLIVRYWTLPQQKQARQVKTKAILAIKTAFDAARINIPYPIRTLYYYNHNQYHDCLPVK</sequence>
<dbReference type="InterPro" id="IPR045275">
    <property type="entry name" value="MscS_archaea/bacteria_type"/>
</dbReference>
<dbReference type="SUPFAM" id="SSF82861">
    <property type="entry name" value="Mechanosensitive channel protein MscS (YggB), transmembrane region"/>
    <property type="match status" value="1"/>
</dbReference>
<evidence type="ECO:0000256" key="5">
    <source>
        <dbReference type="ARBA" id="ARBA00022989"/>
    </source>
</evidence>